<dbReference type="Proteomes" id="UP000663720">
    <property type="component" value="Chromosome"/>
</dbReference>
<dbReference type="AlphaFoldDB" id="A0A975B3E7"/>
<evidence type="ECO:0000313" key="1">
    <source>
        <dbReference type="EMBL" id="QTA78063.1"/>
    </source>
</evidence>
<dbReference type="RefSeq" id="WP_207689965.1">
    <property type="nucleotide sequence ID" value="NZ_CP061799.1"/>
</dbReference>
<dbReference type="KEGG" id="dli:dnl_02730"/>
<keyword evidence="2" id="KW-1185">Reference proteome</keyword>
<dbReference type="SUPFAM" id="SSF52540">
    <property type="entry name" value="P-loop containing nucleoside triphosphate hydrolases"/>
    <property type="match status" value="1"/>
</dbReference>
<keyword evidence="1" id="KW-0378">Hydrolase</keyword>
<reference evidence="1" key="1">
    <citation type="journal article" date="2021" name="Microb. Physiol.">
        <title>Proteogenomic Insights into the Physiology of Marine, Sulfate-Reducing, Filamentous Desulfonema limicola and Desulfonema magnum.</title>
        <authorList>
            <person name="Schnaars V."/>
            <person name="Wohlbrand L."/>
            <person name="Scheve S."/>
            <person name="Hinrichs C."/>
            <person name="Reinhardt R."/>
            <person name="Rabus R."/>
        </authorList>
    </citation>
    <scope>NUCLEOTIDE SEQUENCE</scope>
    <source>
        <strain evidence="1">5ac10</strain>
    </source>
</reference>
<dbReference type="InterPro" id="IPR027417">
    <property type="entry name" value="P-loop_NTPase"/>
</dbReference>
<protein>
    <submittedName>
        <fullName evidence="1">NTP hydrolase p-loop-containing</fullName>
    </submittedName>
</protein>
<proteinExistence type="predicted"/>
<dbReference type="EMBL" id="CP061799">
    <property type="protein sequence ID" value="QTA78063.1"/>
    <property type="molecule type" value="Genomic_DNA"/>
</dbReference>
<dbReference type="Gene3D" id="3.40.50.300">
    <property type="entry name" value="P-loop containing nucleotide triphosphate hydrolases"/>
    <property type="match status" value="1"/>
</dbReference>
<organism evidence="1 2">
    <name type="scientific">Desulfonema limicola</name>
    <dbReference type="NCBI Taxonomy" id="45656"/>
    <lineage>
        <taxon>Bacteria</taxon>
        <taxon>Pseudomonadati</taxon>
        <taxon>Thermodesulfobacteriota</taxon>
        <taxon>Desulfobacteria</taxon>
        <taxon>Desulfobacterales</taxon>
        <taxon>Desulfococcaceae</taxon>
        <taxon>Desulfonema</taxon>
    </lineage>
</organism>
<accession>A0A975B3E7</accession>
<evidence type="ECO:0000313" key="2">
    <source>
        <dbReference type="Proteomes" id="UP000663720"/>
    </source>
</evidence>
<dbReference type="GO" id="GO:0016787">
    <property type="term" value="F:hydrolase activity"/>
    <property type="evidence" value="ECO:0007669"/>
    <property type="project" value="UniProtKB-KW"/>
</dbReference>
<name>A0A975B3E7_9BACT</name>
<gene>
    <name evidence="1" type="ORF">dnl_02730</name>
</gene>
<dbReference type="Pfam" id="PF14516">
    <property type="entry name" value="AAA_35"/>
    <property type="match status" value="1"/>
</dbReference>
<sequence length="529" mass="61463">MRRFHSYGPVDCEEHFCIQRKELIGCCLKQLIGNPEKGGHYFTIWSPRQCGKTWLMRQVKKEIEKQYPEQFIIGMMSMQGVVMKNDEPEERFLERLPLLFWESFKMEMDKAPVNFEGFKNLFLKDKGLFSKPLILFIDEFDSLPPRIIDQLVTLFRDMYLKCESFNIHGLALIGVRAVLGVDSLRGSPFNIQRSLHVPNFTTKEVEDLFNQYQTESGQKIEPEVVKTVYDSTRGQPGLVCWFGELLTETYNPGTDKSLDLNLWKQVYSRACYSEWNNTVLNLVKKVRSGYQNYAVELFTNSDIRFSIDADWCSYLYLNGVIDKQEIINNRGEFIEICRFSSPFIQLRLYNALTMDLIGERLPILALDPLDTLSDVFEPPELNIPALLERYKAYLKRLKAKGINPWKDQPRRSDLHYTEYVGHFHLYFWLRQSIEDICIISPEFPTGNGRVDLHLKCNGKQGIIEVKSFQKQSKLERAKEQAVSYARKLNLKSITIAVFVPVEDEEILQKLSSSQTIEGVKLDVSAISWV</sequence>